<organism evidence="1 2">
    <name type="scientific">Aquimarina hainanensis</name>
    <dbReference type="NCBI Taxonomy" id="1578017"/>
    <lineage>
        <taxon>Bacteria</taxon>
        <taxon>Pseudomonadati</taxon>
        <taxon>Bacteroidota</taxon>
        <taxon>Flavobacteriia</taxon>
        <taxon>Flavobacteriales</taxon>
        <taxon>Flavobacteriaceae</taxon>
        <taxon>Aquimarina</taxon>
    </lineage>
</organism>
<evidence type="ECO:0000313" key="1">
    <source>
        <dbReference type="EMBL" id="MFD2592438.1"/>
    </source>
</evidence>
<keyword evidence="2" id="KW-1185">Reference proteome</keyword>
<protein>
    <submittedName>
        <fullName evidence="1">Uncharacterized protein</fullName>
    </submittedName>
</protein>
<name>A0ABW5NAU6_9FLAO</name>
<gene>
    <name evidence="1" type="ORF">ACFSTE_16480</name>
</gene>
<reference evidence="2" key="1">
    <citation type="journal article" date="2019" name="Int. J. Syst. Evol. Microbiol.">
        <title>The Global Catalogue of Microorganisms (GCM) 10K type strain sequencing project: providing services to taxonomists for standard genome sequencing and annotation.</title>
        <authorList>
            <consortium name="The Broad Institute Genomics Platform"/>
            <consortium name="The Broad Institute Genome Sequencing Center for Infectious Disease"/>
            <person name="Wu L."/>
            <person name="Ma J."/>
        </authorList>
    </citation>
    <scope>NUCLEOTIDE SEQUENCE [LARGE SCALE GENOMIC DNA]</scope>
    <source>
        <strain evidence="2">KCTC 42423</strain>
    </source>
</reference>
<sequence>MSKRKSVVVSEEVDVPVLDPDAAFKHNGVNFVMQEGASTVATASGINPVQNKASDIYHRGFLYMR</sequence>
<accession>A0ABW5NAU6</accession>
<evidence type="ECO:0000313" key="2">
    <source>
        <dbReference type="Proteomes" id="UP001597459"/>
    </source>
</evidence>
<dbReference type="EMBL" id="JBHULX010000039">
    <property type="protein sequence ID" value="MFD2592438.1"/>
    <property type="molecule type" value="Genomic_DNA"/>
</dbReference>
<dbReference type="Proteomes" id="UP001597459">
    <property type="component" value="Unassembled WGS sequence"/>
</dbReference>
<proteinExistence type="predicted"/>
<comment type="caution">
    <text evidence="1">The sequence shown here is derived from an EMBL/GenBank/DDBJ whole genome shotgun (WGS) entry which is preliminary data.</text>
</comment>
<dbReference type="RefSeq" id="WP_378254446.1">
    <property type="nucleotide sequence ID" value="NZ_JBHSJV010000001.1"/>
</dbReference>